<evidence type="ECO:0000313" key="8">
    <source>
        <dbReference type="Proteomes" id="UP000241462"/>
    </source>
</evidence>
<accession>A0A2T2ZUE3</accession>
<dbReference type="InParanoid" id="A0A2T2ZUE3"/>
<keyword evidence="3 6" id="KW-0812">Transmembrane</keyword>
<reference evidence="7 8" key="1">
    <citation type="journal article" date="2018" name="Mycol. Prog.">
        <title>Coniella lustricola, a new species from submerged detritus.</title>
        <authorList>
            <person name="Raudabaugh D.B."/>
            <person name="Iturriaga T."/>
            <person name="Carver A."/>
            <person name="Mondo S."/>
            <person name="Pangilinan J."/>
            <person name="Lipzen A."/>
            <person name="He G."/>
            <person name="Amirebrahimi M."/>
            <person name="Grigoriev I.V."/>
            <person name="Miller A.N."/>
        </authorList>
    </citation>
    <scope>NUCLEOTIDE SEQUENCE [LARGE SCALE GENOMIC DNA]</scope>
    <source>
        <strain evidence="7 8">B22-T-1</strain>
    </source>
</reference>
<keyword evidence="8" id="KW-1185">Reference proteome</keyword>
<comment type="similarity">
    <text evidence="2">Belongs to the UPF0057 (PMP3) family.</text>
</comment>
<dbReference type="EMBL" id="KZ678678">
    <property type="protein sequence ID" value="PSR77023.1"/>
    <property type="molecule type" value="Genomic_DNA"/>
</dbReference>
<comment type="subcellular location">
    <subcellularLocation>
        <location evidence="1">Membrane</location>
    </subcellularLocation>
</comment>
<dbReference type="FunCoup" id="A0A2T2ZUE3">
    <property type="interactions" value="1165"/>
</dbReference>
<dbReference type="InterPro" id="IPR000612">
    <property type="entry name" value="PMP3"/>
</dbReference>
<evidence type="ECO:0000256" key="1">
    <source>
        <dbReference type="ARBA" id="ARBA00004370"/>
    </source>
</evidence>
<dbReference type="GO" id="GO:0016020">
    <property type="term" value="C:membrane"/>
    <property type="evidence" value="ECO:0007669"/>
    <property type="project" value="UniProtKB-SubCell"/>
</dbReference>
<dbReference type="STRING" id="2025994.A0A2T2ZUE3"/>
<dbReference type="PANTHER" id="PTHR21659:SF112">
    <property type="entry name" value="PROTEIN SNA2-RELATED"/>
    <property type="match status" value="1"/>
</dbReference>
<keyword evidence="4 6" id="KW-1133">Transmembrane helix</keyword>
<evidence type="ECO:0000256" key="5">
    <source>
        <dbReference type="ARBA" id="ARBA00023136"/>
    </source>
</evidence>
<evidence type="ECO:0000256" key="2">
    <source>
        <dbReference type="ARBA" id="ARBA00009530"/>
    </source>
</evidence>
<evidence type="ECO:0000256" key="6">
    <source>
        <dbReference type="SAM" id="Phobius"/>
    </source>
</evidence>
<dbReference type="Pfam" id="PF01679">
    <property type="entry name" value="Pmp3"/>
    <property type="match status" value="1"/>
</dbReference>
<evidence type="ECO:0000256" key="4">
    <source>
        <dbReference type="ARBA" id="ARBA00022989"/>
    </source>
</evidence>
<feature type="transmembrane region" description="Helical" evidence="6">
    <location>
        <begin position="12"/>
        <end position="30"/>
    </location>
</feature>
<keyword evidence="5 6" id="KW-0472">Membrane</keyword>
<sequence>MANGQVSSTSDMIDYFIAFFLPPVGVFLKRGLNADFVINILLTILGWIPGVIHAWWVIGKSKRSYITHS</sequence>
<evidence type="ECO:0000256" key="3">
    <source>
        <dbReference type="ARBA" id="ARBA00022692"/>
    </source>
</evidence>
<organism evidence="7 8">
    <name type="scientific">Coniella lustricola</name>
    <dbReference type="NCBI Taxonomy" id="2025994"/>
    <lineage>
        <taxon>Eukaryota</taxon>
        <taxon>Fungi</taxon>
        <taxon>Dikarya</taxon>
        <taxon>Ascomycota</taxon>
        <taxon>Pezizomycotina</taxon>
        <taxon>Sordariomycetes</taxon>
        <taxon>Sordariomycetidae</taxon>
        <taxon>Diaporthales</taxon>
        <taxon>Schizoparmaceae</taxon>
        <taxon>Coniella</taxon>
    </lineage>
</organism>
<name>A0A2T2ZUE3_9PEZI</name>
<dbReference type="AlphaFoldDB" id="A0A2T2ZUE3"/>
<proteinExistence type="inferred from homology"/>
<feature type="transmembrane region" description="Helical" evidence="6">
    <location>
        <begin position="36"/>
        <end position="58"/>
    </location>
</feature>
<protein>
    <submittedName>
        <fullName evidence="7">UPF0057-domain-containing protein</fullName>
    </submittedName>
</protein>
<dbReference type="PANTHER" id="PTHR21659">
    <property type="entry name" value="HYDROPHOBIC PROTEIN RCI2 LOW TEMPERATURE AND SALT RESPONSIVE PROTEIN LTI6 -RELATED"/>
    <property type="match status" value="1"/>
</dbReference>
<dbReference type="Proteomes" id="UP000241462">
    <property type="component" value="Unassembled WGS sequence"/>
</dbReference>
<dbReference type="OrthoDB" id="2802411at2759"/>
<gene>
    <name evidence="7" type="ORF">BD289DRAFT_486660</name>
</gene>
<evidence type="ECO:0000313" key="7">
    <source>
        <dbReference type="EMBL" id="PSR77023.1"/>
    </source>
</evidence>
<dbReference type="PROSITE" id="PS01309">
    <property type="entry name" value="UPF0057"/>
    <property type="match status" value="1"/>
</dbReference>